<dbReference type="InterPro" id="IPR047865">
    <property type="entry name" value="Ribosomal_uL10_bac_type"/>
</dbReference>
<dbReference type="InterPro" id="IPR008932">
    <property type="entry name" value="Ribosomal_bL12_oligo"/>
</dbReference>
<dbReference type="CDD" id="cd05797">
    <property type="entry name" value="Ribosomal_L10"/>
    <property type="match status" value="1"/>
</dbReference>
<feature type="domain" description="Large ribosomal subunit protein bL12 oligomerization" evidence="8">
    <location>
        <begin position="208"/>
        <end position="246"/>
    </location>
</feature>
<dbReference type="HAMAP" id="MF_00362">
    <property type="entry name" value="Ribosomal_uL10"/>
    <property type="match status" value="1"/>
</dbReference>
<keyword evidence="4 6" id="KW-0687">Ribonucleoprotein</keyword>
<gene>
    <name evidence="5" type="primary">rplJ</name>
    <name evidence="6" type="synonym">rplL</name>
    <name evidence="9" type="ORF">E3J33_00920</name>
</gene>
<dbReference type="InterPro" id="IPR014719">
    <property type="entry name" value="Ribosomal_bL12_C/ClpS-like"/>
</dbReference>
<dbReference type="SUPFAM" id="SSF54736">
    <property type="entry name" value="ClpS-like"/>
    <property type="match status" value="1"/>
</dbReference>
<dbReference type="GO" id="GO:0003729">
    <property type="term" value="F:mRNA binding"/>
    <property type="evidence" value="ECO:0007669"/>
    <property type="project" value="TreeGrafter"/>
</dbReference>
<dbReference type="SUPFAM" id="SSF160369">
    <property type="entry name" value="Ribosomal protein L10-like"/>
    <property type="match status" value="1"/>
</dbReference>
<dbReference type="GO" id="GO:0006412">
    <property type="term" value="P:translation"/>
    <property type="evidence" value="ECO:0007669"/>
    <property type="project" value="UniProtKB-UniRule"/>
</dbReference>
<evidence type="ECO:0000313" key="10">
    <source>
        <dbReference type="Proteomes" id="UP000316925"/>
    </source>
</evidence>
<dbReference type="InterPro" id="IPR013823">
    <property type="entry name" value="Ribosomal_bL12_C"/>
</dbReference>
<dbReference type="NCBIfam" id="TIGR00855">
    <property type="entry name" value="L12"/>
    <property type="match status" value="1"/>
</dbReference>
<dbReference type="Pfam" id="PF00466">
    <property type="entry name" value="Ribosomal_L10"/>
    <property type="match status" value="1"/>
</dbReference>
<evidence type="ECO:0000256" key="3">
    <source>
        <dbReference type="ARBA" id="ARBA00022980"/>
    </source>
</evidence>
<dbReference type="EMBL" id="SOIJ01000049">
    <property type="protein sequence ID" value="TET93959.1"/>
    <property type="molecule type" value="Genomic_DNA"/>
</dbReference>
<comment type="subunit">
    <text evidence="5">Part of the ribosomal stalk of the 50S ribosomal subunit. The N-terminus interacts with L11 and the large rRNA to form the base of the stalk. The C-terminus forms an elongated spine to which L12 dimers bind in a sequential fashion forming a multimeric L10(L12)X complex.</text>
</comment>
<comment type="subunit">
    <text evidence="6">Homodimer. Part of the ribosomal stalk of the 50S ribosomal subunit. Forms a multimeric L10(L12)X complex, where L10 forms an elongated spine to which 2 to 4 L12 dimers bind in a sequential fashion. Binds GTP-bound translation factors.</text>
</comment>
<dbReference type="CDD" id="cd00387">
    <property type="entry name" value="Ribosomal_L7_L12"/>
    <property type="match status" value="1"/>
</dbReference>
<evidence type="ECO:0000259" key="8">
    <source>
        <dbReference type="Pfam" id="PF16320"/>
    </source>
</evidence>
<evidence type="ECO:0000256" key="1">
    <source>
        <dbReference type="ARBA" id="ARBA00007197"/>
    </source>
</evidence>
<dbReference type="Gene3D" id="1.20.5.710">
    <property type="entry name" value="Single helix bin"/>
    <property type="match status" value="1"/>
</dbReference>
<keyword evidence="3 6" id="KW-0689">Ribosomal protein</keyword>
<evidence type="ECO:0000256" key="4">
    <source>
        <dbReference type="ARBA" id="ARBA00023274"/>
    </source>
</evidence>
<dbReference type="Proteomes" id="UP000316925">
    <property type="component" value="Unassembled WGS sequence"/>
</dbReference>
<dbReference type="NCBIfam" id="NF000955">
    <property type="entry name" value="PRK00099.1-1"/>
    <property type="match status" value="1"/>
</dbReference>
<evidence type="ECO:0000259" key="7">
    <source>
        <dbReference type="Pfam" id="PF00542"/>
    </source>
</evidence>
<dbReference type="InterPro" id="IPR036235">
    <property type="entry name" value="Ribosomal_bL12_oligo_N_sf"/>
</dbReference>
<feature type="domain" description="Large ribosomal subunit protein bL12 C-terminal" evidence="7">
    <location>
        <begin position="262"/>
        <end position="328"/>
    </location>
</feature>
<dbReference type="InterPro" id="IPR043141">
    <property type="entry name" value="Ribosomal_uL10-like_sf"/>
</dbReference>
<dbReference type="Gene3D" id="6.10.250.290">
    <property type="match status" value="1"/>
</dbReference>
<dbReference type="PANTHER" id="PTHR45987">
    <property type="entry name" value="39S RIBOSOMAL PROTEIN L12"/>
    <property type="match status" value="1"/>
</dbReference>
<dbReference type="Gene3D" id="3.30.70.1730">
    <property type="match status" value="1"/>
</dbReference>
<dbReference type="InterPro" id="IPR000206">
    <property type="entry name" value="Ribosomal_bL12"/>
</dbReference>
<reference evidence="9 10" key="1">
    <citation type="submission" date="2019-03" db="EMBL/GenBank/DDBJ databases">
        <title>Metabolic potential of uncultured bacteria and archaea associated with petroleum seepage in deep-sea sediments.</title>
        <authorList>
            <person name="Dong X."/>
            <person name="Hubert C."/>
        </authorList>
    </citation>
    <scope>NUCLEOTIDE SEQUENCE [LARGE SCALE GENOMIC DNA]</scope>
    <source>
        <strain evidence="9">E29_bin28</strain>
    </source>
</reference>
<comment type="function">
    <text evidence="6">Forms part of the ribosomal stalk which helps the ribosome interact with GTP-bound translation factors. Is thus essential for accurate translation.</text>
</comment>
<evidence type="ECO:0000313" key="9">
    <source>
        <dbReference type="EMBL" id="TET93959.1"/>
    </source>
</evidence>
<dbReference type="InterPro" id="IPR022973">
    <property type="entry name" value="Ribosomal_uL10_bac"/>
</dbReference>
<dbReference type="Pfam" id="PF16320">
    <property type="entry name" value="Ribosomal_L12_N"/>
    <property type="match status" value="1"/>
</dbReference>
<keyword evidence="5" id="KW-0699">rRNA-binding</keyword>
<keyword evidence="5" id="KW-0694">RNA-binding</keyword>
<comment type="caution">
    <text evidence="9">The sequence shown here is derived from an EMBL/GenBank/DDBJ whole genome shotgun (WGS) entry which is preliminary data.</text>
</comment>
<dbReference type="FunFam" id="3.30.1390.10:FF:000001">
    <property type="entry name" value="50S ribosomal protein L7/L12"/>
    <property type="match status" value="1"/>
</dbReference>
<dbReference type="InterPro" id="IPR001790">
    <property type="entry name" value="Ribosomal_uL10"/>
</dbReference>
<protein>
    <recommendedName>
        <fullName evidence="5 6">Multifunctional fusion protein</fullName>
    </recommendedName>
    <domain>
        <recommendedName>
            <fullName evidence="5">Large ribosomal subunit protein uL10</fullName>
        </recommendedName>
    </domain>
    <domain>
        <recommendedName>
            <fullName evidence="6">Large ribosomal subunit protein bL12</fullName>
        </recommendedName>
    </domain>
</protein>
<evidence type="ECO:0000256" key="5">
    <source>
        <dbReference type="HAMAP-Rule" id="MF_00362"/>
    </source>
</evidence>
<evidence type="ECO:0000256" key="6">
    <source>
        <dbReference type="HAMAP-Rule" id="MF_00368"/>
    </source>
</evidence>
<accession>A0A523YRA4</accession>
<dbReference type="Pfam" id="PF00542">
    <property type="entry name" value="Ribosomal_L12"/>
    <property type="match status" value="1"/>
</dbReference>
<comment type="similarity">
    <text evidence="2 5">Belongs to the universal ribosomal protein uL10 family.</text>
</comment>
<sequence length="328" mass="36087">MCKKPWRFCEMSLEDKIVKVKKVEEGLKRSEASFVVDYQGLKVTELTELRKLLRSKGARFLVVKNTLASRAVGGADLEGVGKFFYGCTGIVFVEHDPLASAKILKDFVLDHPQLAFKGGILGGEILEGDKIKVLGGLPSREILLVQLLTLMQFPLRRLLGVLSSPMGNLIFLLTSILEKKGGSSMVKTPPVVKKKDEKSDKPKVKVDKKEEVIKAVEGMNVLELSELIKGLEDRFGVEAAAPQVISQVAPSGEKKEEEKTEFEVVLSEIGSKKIQVIKEVRKLTSLGLKEAKDLVEQAPKPVKQGVSKEEAQKIKETLEAVGAKVELK</sequence>
<comment type="function">
    <text evidence="5">Forms part of the ribosomal stalk, playing a central role in the interaction of the ribosome with GTP-bound translation factors.</text>
</comment>
<dbReference type="HAMAP" id="MF_00368">
    <property type="entry name" value="Ribosomal_bL12"/>
    <property type="match status" value="1"/>
</dbReference>
<dbReference type="GO" id="GO:0070180">
    <property type="term" value="F:large ribosomal subunit rRNA binding"/>
    <property type="evidence" value="ECO:0007669"/>
    <property type="project" value="UniProtKB-UniRule"/>
</dbReference>
<comment type="similarity">
    <text evidence="1 6">Belongs to the bacterial ribosomal protein bL12 family.</text>
</comment>
<dbReference type="SUPFAM" id="SSF48300">
    <property type="entry name" value="Ribosomal protein L7/12, oligomerisation (N-terminal) domain"/>
    <property type="match status" value="1"/>
</dbReference>
<proteinExistence type="inferred from homology"/>
<organism evidence="9 10">
    <name type="scientific">Aerophobetes bacterium</name>
    <dbReference type="NCBI Taxonomy" id="2030807"/>
    <lineage>
        <taxon>Bacteria</taxon>
        <taxon>Candidatus Aerophobota</taxon>
    </lineage>
</organism>
<dbReference type="PANTHER" id="PTHR45987:SF4">
    <property type="entry name" value="LARGE RIBOSOMAL SUBUNIT PROTEIN BL12M"/>
    <property type="match status" value="1"/>
</dbReference>
<dbReference type="GO" id="GO:0003735">
    <property type="term" value="F:structural constituent of ribosome"/>
    <property type="evidence" value="ECO:0007669"/>
    <property type="project" value="InterPro"/>
</dbReference>
<name>A0A523YRA4_UNCAE</name>
<evidence type="ECO:0000256" key="2">
    <source>
        <dbReference type="ARBA" id="ARBA00008889"/>
    </source>
</evidence>
<dbReference type="Gene3D" id="3.30.1390.10">
    <property type="match status" value="1"/>
</dbReference>
<dbReference type="GO" id="GO:0022625">
    <property type="term" value="C:cytosolic large ribosomal subunit"/>
    <property type="evidence" value="ECO:0007669"/>
    <property type="project" value="TreeGrafter"/>
</dbReference>
<dbReference type="AlphaFoldDB" id="A0A523YRA4"/>